<dbReference type="CDD" id="cd03358">
    <property type="entry name" value="LbH_WxcM_N_like"/>
    <property type="match status" value="1"/>
</dbReference>
<dbReference type="AlphaFoldDB" id="A0A9Y2BAE1"/>
<dbReference type="InterPro" id="IPR001451">
    <property type="entry name" value="Hexapep"/>
</dbReference>
<comment type="similarity">
    <text evidence="1">Belongs to the transferase hexapeptide repeat family.</text>
</comment>
<dbReference type="EMBL" id="CP127221">
    <property type="protein sequence ID" value="WIW95930.1"/>
    <property type="molecule type" value="Genomic_DNA"/>
</dbReference>
<dbReference type="InterPro" id="IPR011004">
    <property type="entry name" value="Trimer_LpxA-like_sf"/>
</dbReference>
<dbReference type="Proteomes" id="UP001231445">
    <property type="component" value="Chromosome"/>
</dbReference>
<evidence type="ECO:0000313" key="3">
    <source>
        <dbReference type="Proteomes" id="UP001231445"/>
    </source>
</evidence>
<organism evidence="2 3">
    <name type="scientific">Altererythrobacter rubellus</name>
    <dbReference type="NCBI Taxonomy" id="2173831"/>
    <lineage>
        <taxon>Bacteria</taxon>
        <taxon>Pseudomonadati</taxon>
        <taxon>Pseudomonadota</taxon>
        <taxon>Alphaproteobacteria</taxon>
        <taxon>Sphingomonadales</taxon>
        <taxon>Erythrobacteraceae</taxon>
        <taxon>Altererythrobacter</taxon>
    </lineage>
</organism>
<dbReference type="KEGG" id="arue:QQX03_02145"/>
<accession>A0A9Y2BAE1</accession>
<proteinExistence type="inferred from homology"/>
<dbReference type="PANTHER" id="PTHR43300:SF4">
    <property type="entry name" value="ACYL-[ACYL-CARRIER-PROTEIN]--UDP-N-ACETYLGLUCOSAMINE O-ACYLTRANSFERASE"/>
    <property type="match status" value="1"/>
</dbReference>
<dbReference type="PANTHER" id="PTHR43300">
    <property type="entry name" value="ACETYLTRANSFERASE"/>
    <property type="match status" value="1"/>
</dbReference>
<reference evidence="2 3" key="1">
    <citation type="submission" date="2023-06" db="EMBL/GenBank/DDBJ databases">
        <title>Altererythrobacter rubellus NBRC 112769 genome.</title>
        <authorList>
            <person name="Zhang K."/>
        </authorList>
    </citation>
    <scope>NUCLEOTIDE SEQUENCE [LARGE SCALE GENOMIC DNA]</scope>
    <source>
        <strain evidence="2 3">NBRC 112769</strain>
    </source>
</reference>
<keyword evidence="3" id="KW-1185">Reference proteome</keyword>
<dbReference type="RefSeq" id="WP_285976242.1">
    <property type="nucleotide sequence ID" value="NZ_CP127221.1"/>
</dbReference>
<dbReference type="SUPFAM" id="SSF51161">
    <property type="entry name" value="Trimeric LpxA-like enzymes"/>
    <property type="match status" value="1"/>
</dbReference>
<dbReference type="Gene3D" id="2.20.70.110">
    <property type="match status" value="1"/>
</dbReference>
<sequence length="222" mass="23893">MTIQIHPSSVVDEGAIIGDFTKIWHFCHVEPGAAIGENNNLGQNVYIGNDAVVGNGCRIGNSVSVFANIILEDFVFCAPFMVFTHIYYPRAGITRRDVFTKTYVRTGATIGANATVVPGVDIGRGAFIAAGAVVTTDCREWALMVGSPARQVGWVSAYGDKIPLPLEGEGEWHCEATGDRYRLEGKTMHREAGEVDILAYVPGRPLERILAARDGQKLVAGG</sequence>
<evidence type="ECO:0000313" key="2">
    <source>
        <dbReference type="EMBL" id="WIW95930.1"/>
    </source>
</evidence>
<evidence type="ECO:0000256" key="1">
    <source>
        <dbReference type="ARBA" id="ARBA00007274"/>
    </source>
</evidence>
<gene>
    <name evidence="2" type="ORF">QQX03_02145</name>
</gene>
<protein>
    <submittedName>
        <fullName evidence="2">N-acetyltransferase</fullName>
    </submittedName>
</protein>
<name>A0A9Y2BAE1_9SPHN</name>
<dbReference type="Pfam" id="PF00132">
    <property type="entry name" value="Hexapep"/>
    <property type="match status" value="2"/>
</dbReference>
<dbReference type="InterPro" id="IPR050179">
    <property type="entry name" value="Trans_hexapeptide_repeat"/>
</dbReference>
<dbReference type="Gene3D" id="2.160.10.10">
    <property type="entry name" value="Hexapeptide repeat proteins"/>
    <property type="match status" value="1"/>
</dbReference>